<dbReference type="InterPro" id="IPR057326">
    <property type="entry name" value="KR_dom"/>
</dbReference>
<sequence length="299" mass="31678">MAGRLAGKTAIVTGAGRGIGREVALLFAQEGCRVLVNDLGTSVAGEGADASPAAQTVAEIRASGGEAIAHFGDVADLDAAEDMVRTVLNEWGQLDILVNVAGILRDRMVFNMTEEEWDAVVRVHMKGTFATTKFASLHWRQARNGGRLINFTSGSGLFGAPGQPNYAAAKMGIWGFTLSCARALGRYGVTANSIAPGAATRMTDTVPAERSAQGPNRVTSDAAKGTERDPANIAPPLVYLASDAGGWISGRCFGIAGYRITLYSNIAPQVVLQGSKMWTVDELFERMEPTFKPFIQPVQ</sequence>
<dbReference type="InterPro" id="IPR036291">
    <property type="entry name" value="NAD(P)-bd_dom_sf"/>
</dbReference>
<keyword evidence="7" id="KW-1185">Reference proteome</keyword>
<dbReference type="RefSeq" id="WP_158067658.1">
    <property type="nucleotide sequence ID" value="NZ_CP042829.1"/>
</dbReference>
<dbReference type="PANTHER" id="PTHR45024:SF2">
    <property type="entry name" value="SCP2 DOMAIN-CONTAINING PROTEIN"/>
    <property type="match status" value="1"/>
</dbReference>
<dbReference type="PANTHER" id="PTHR45024">
    <property type="entry name" value="DEHYDROGENASES, SHORT CHAIN"/>
    <property type="match status" value="1"/>
</dbReference>
<evidence type="ECO:0000256" key="2">
    <source>
        <dbReference type="ARBA" id="ARBA00023002"/>
    </source>
</evidence>
<evidence type="ECO:0000313" key="7">
    <source>
        <dbReference type="Proteomes" id="UP000326331"/>
    </source>
</evidence>
<dbReference type="InterPro" id="IPR051687">
    <property type="entry name" value="Peroxisomal_Beta-Oxidation"/>
</dbReference>
<evidence type="ECO:0000313" key="6">
    <source>
        <dbReference type="EMBL" id="QFG03707.1"/>
    </source>
</evidence>
<gene>
    <name evidence="6" type="ORF">Tbon_10500</name>
</gene>
<name>A0ABX6C350_9CHLR</name>
<accession>A0ABX6C350</accession>
<dbReference type="Gene3D" id="3.40.50.720">
    <property type="entry name" value="NAD(P)-binding Rossmann-like Domain"/>
    <property type="match status" value="1"/>
</dbReference>
<proteinExistence type="inferred from homology"/>
<dbReference type="Proteomes" id="UP000326331">
    <property type="component" value="Chromosome"/>
</dbReference>
<dbReference type="SUPFAM" id="SSF51735">
    <property type="entry name" value="NAD(P)-binding Rossmann-fold domains"/>
    <property type="match status" value="1"/>
</dbReference>
<feature type="domain" description="Ketoreductase" evidence="5">
    <location>
        <begin position="8"/>
        <end position="236"/>
    </location>
</feature>
<dbReference type="PRINTS" id="PR00081">
    <property type="entry name" value="GDHRDH"/>
</dbReference>
<dbReference type="EMBL" id="CP042829">
    <property type="protein sequence ID" value="QFG03707.1"/>
    <property type="molecule type" value="Genomic_DNA"/>
</dbReference>
<organism evidence="6 7">
    <name type="scientific">Tepidiforma bonchosmolovskayae</name>
    <dbReference type="NCBI Taxonomy" id="2601677"/>
    <lineage>
        <taxon>Bacteria</taxon>
        <taxon>Bacillati</taxon>
        <taxon>Chloroflexota</taxon>
        <taxon>Tepidiformia</taxon>
        <taxon>Tepidiformales</taxon>
        <taxon>Tepidiformaceae</taxon>
        <taxon>Tepidiforma</taxon>
    </lineage>
</organism>
<dbReference type="PRINTS" id="PR00080">
    <property type="entry name" value="SDRFAMILY"/>
</dbReference>
<keyword evidence="2" id="KW-0560">Oxidoreductase</keyword>
<comment type="similarity">
    <text evidence="1 3">Belongs to the short-chain dehydrogenases/reductases (SDR) family.</text>
</comment>
<dbReference type="Pfam" id="PF00106">
    <property type="entry name" value="adh_short"/>
    <property type="match status" value="1"/>
</dbReference>
<evidence type="ECO:0000256" key="3">
    <source>
        <dbReference type="RuleBase" id="RU000363"/>
    </source>
</evidence>
<dbReference type="SMART" id="SM00822">
    <property type="entry name" value="PKS_KR"/>
    <property type="match status" value="1"/>
</dbReference>
<protein>
    <submittedName>
        <fullName evidence="6">SDR family NAD(P)-dependent oxidoreductase</fullName>
    </submittedName>
</protein>
<feature type="region of interest" description="Disordered" evidence="4">
    <location>
        <begin position="203"/>
        <end position="227"/>
    </location>
</feature>
<evidence type="ECO:0000256" key="1">
    <source>
        <dbReference type="ARBA" id="ARBA00006484"/>
    </source>
</evidence>
<evidence type="ECO:0000256" key="4">
    <source>
        <dbReference type="SAM" id="MobiDB-lite"/>
    </source>
</evidence>
<dbReference type="InterPro" id="IPR002347">
    <property type="entry name" value="SDR_fam"/>
</dbReference>
<reference evidence="6 7" key="1">
    <citation type="submission" date="2019-10" db="EMBL/GenBank/DDBJ databases">
        <title>Thermopilla bonchosmolovskayae gen. nov., sp. nov., a moderately thermophilic Chloroflexi bacterium from a Chukotka hot spring (Arctic, Russia), representing a novel classis Thermopillaia, which include previously uncultivated lineage OLB14.</title>
        <authorList>
            <person name="Kochetkova T.V."/>
            <person name="Zayulina K.S."/>
            <person name="Zhigarkov V.S."/>
            <person name="Minaev N.V."/>
            <person name="Novikov A."/>
            <person name="Toshchakov S.V."/>
            <person name="Elcheninov A.G."/>
            <person name="Kublanov I.V."/>
        </authorList>
    </citation>
    <scope>NUCLEOTIDE SEQUENCE [LARGE SCALE GENOMIC DNA]</scope>
    <source>
        <strain evidence="6 7">3753O</strain>
    </source>
</reference>
<evidence type="ECO:0000259" key="5">
    <source>
        <dbReference type="SMART" id="SM00822"/>
    </source>
</evidence>